<dbReference type="Proteomes" id="UP001451303">
    <property type="component" value="Unassembled WGS sequence"/>
</dbReference>
<dbReference type="EMBL" id="JAVLET010000004">
    <property type="protein sequence ID" value="KAL0471291.1"/>
    <property type="molecule type" value="Genomic_DNA"/>
</dbReference>
<proteinExistence type="predicted"/>
<reference evidence="1 2" key="1">
    <citation type="submission" date="2023-09" db="EMBL/GenBank/DDBJ databases">
        <title>Multi-omics analysis of a traditional fermented food reveals byproduct-associated fungal strains for waste-to-food upcycling.</title>
        <authorList>
            <consortium name="Lawrence Berkeley National Laboratory"/>
            <person name="Rekdal V.M."/>
            <person name="Villalobos-Escobedo J.M."/>
            <person name="Rodriguez-Valeron N."/>
            <person name="Garcia M.O."/>
            <person name="Vasquez D.P."/>
            <person name="Damayanti I."/>
            <person name="Sorensen P.M."/>
            <person name="Baidoo E.E."/>
            <person name="De Carvalho A.C."/>
            <person name="Riley R."/>
            <person name="Lipzen A."/>
            <person name="He G."/>
            <person name="Yan M."/>
            <person name="Haridas S."/>
            <person name="Daum C."/>
            <person name="Yoshinaga Y."/>
            <person name="Ng V."/>
            <person name="Grigoriev I.V."/>
            <person name="Munk R."/>
            <person name="Nuraida L."/>
            <person name="Wijaya C.H."/>
            <person name="Morales P.-C."/>
            <person name="Keasling J.D."/>
        </authorList>
    </citation>
    <scope>NUCLEOTIDE SEQUENCE [LARGE SCALE GENOMIC DNA]</scope>
    <source>
        <strain evidence="1 2">FGSC 2613</strain>
    </source>
</reference>
<accession>A0ABR3DHM8</accession>
<comment type="caution">
    <text evidence="1">The sequence shown here is derived from an EMBL/GenBank/DDBJ whole genome shotgun (WGS) entry which is preliminary data.</text>
</comment>
<evidence type="ECO:0000313" key="1">
    <source>
        <dbReference type="EMBL" id="KAL0471291.1"/>
    </source>
</evidence>
<organism evidence="1 2">
    <name type="scientific">Neurospora intermedia</name>
    <dbReference type="NCBI Taxonomy" id="5142"/>
    <lineage>
        <taxon>Eukaryota</taxon>
        <taxon>Fungi</taxon>
        <taxon>Dikarya</taxon>
        <taxon>Ascomycota</taxon>
        <taxon>Pezizomycotina</taxon>
        <taxon>Sordariomycetes</taxon>
        <taxon>Sordariomycetidae</taxon>
        <taxon>Sordariales</taxon>
        <taxon>Sordariaceae</taxon>
        <taxon>Neurospora</taxon>
    </lineage>
</organism>
<name>A0ABR3DHM8_NEUIN</name>
<sequence length="71" mass="8096">MDSTSVSKDLEEVAWQFHTDKRATVTRVWQWFFSSWDSGWNRVSCCRGGVCRGFGRRASMSCPVLGSLSQM</sequence>
<evidence type="ECO:0000313" key="2">
    <source>
        <dbReference type="Proteomes" id="UP001451303"/>
    </source>
</evidence>
<gene>
    <name evidence="1" type="ORF">QR685DRAFT_280977</name>
</gene>
<protein>
    <submittedName>
        <fullName evidence="1">Uncharacterized protein</fullName>
    </submittedName>
</protein>
<keyword evidence="2" id="KW-1185">Reference proteome</keyword>